<comment type="caution">
    <text evidence="1">The sequence shown here is derived from an EMBL/GenBank/DDBJ whole genome shotgun (WGS) entry which is preliminary data.</text>
</comment>
<proteinExistence type="predicted"/>
<dbReference type="InterPro" id="IPR029069">
    <property type="entry name" value="HotDog_dom_sf"/>
</dbReference>
<dbReference type="Pfam" id="PF13279">
    <property type="entry name" value="4HBT_2"/>
    <property type="match status" value="1"/>
</dbReference>
<accession>A0A2V1GS97</accession>
<reference evidence="1 2" key="1">
    <citation type="submission" date="2018-04" db="EMBL/GenBank/DDBJ databases">
        <title>Thalassorhabdus spongiae gen. nov., sp. nov., isolated from a marine sponge in South-West Iceland.</title>
        <authorList>
            <person name="Knobloch S."/>
            <person name="Daussin A."/>
            <person name="Johannsson R."/>
            <person name="Marteinsson V.T."/>
        </authorList>
    </citation>
    <scope>NUCLEOTIDE SEQUENCE [LARGE SCALE GENOMIC DNA]</scope>
    <source>
        <strain evidence="1 2">Hp12</strain>
    </source>
</reference>
<dbReference type="InterPro" id="IPR051490">
    <property type="entry name" value="THEM6_lcsJ_thioesterase"/>
</dbReference>
<sequence>MNLYLRLLLLIARIRTIKQFITLEQASHMHFRVWPHDCDINLHLTNSRYLGMMDLGRTWMLAEMGQLSSVVKRGWKVIMNAQEISYIRELSPFQKFTLETRMVGWDEKYFYVEQRFVSGGKLYAIAHVRGLFIHKRKAVAMGEVLDHLEQSQGSQSPRINQPPQIIAWKQLLEQKKQASLQQA</sequence>
<dbReference type="OrthoDB" id="3727779at2"/>
<keyword evidence="2" id="KW-1185">Reference proteome</keyword>
<dbReference type="AlphaFoldDB" id="A0A2V1GS97"/>
<dbReference type="RefSeq" id="WP_116687597.1">
    <property type="nucleotide sequence ID" value="NZ_CAWNYD010000005.1"/>
</dbReference>
<dbReference type="PANTHER" id="PTHR12475">
    <property type="match status" value="1"/>
</dbReference>
<dbReference type="Proteomes" id="UP000244906">
    <property type="component" value="Unassembled WGS sequence"/>
</dbReference>
<evidence type="ECO:0000313" key="1">
    <source>
        <dbReference type="EMBL" id="PVZ68269.1"/>
    </source>
</evidence>
<dbReference type="PANTHER" id="PTHR12475:SF4">
    <property type="entry name" value="PROTEIN THEM6"/>
    <property type="match status" value="1"/>
</dbReference>
<protein>
    <submittedName>
        <fullName evidence="1">Thioesterase</fullName>
    </submittedName>
</protein>
<name>A0A2V1GS97_9GAMM</name>
<dbReference type="CDD" id="cd00586">
    <property type="entry name" value="4HBT"/>
    <property type="match status" value="1"/>
</dbReference>
<dbReference type="EMBL" id="QDDL01000005">
    <property type="protein sequence ID" value="PVZ68269.1"/>
    <property type="molecule type" value="Genomic_DNA"/>
</dbReference>
<gene>
    <name evidence="1" type="ORF">DC094_13335</name>
</gene>
<evidence type="ECO:0000313" key="2">
    <source>
        <dbReference type="Proteomes" id="UP000244906"/>
    </source>
</evidence>
<dbReference type="SUPFAM" id="SSF54637">
    <property type="entry name" value="Thioesterase/thiol ester dehydrase-isomerase"/>
    <property type="match status" value="1"/>
</dbReference>
<dbReference type="Gene3D" id="3.10.129.10">
    <property type="entry name" value="Hotdog Thioesterase"/>
    <property type="match status" value="1"/>
</dbReference>
<organism evidence="1 2">
    <name type="scientific">Pelagibaculum spongiae</name>
    <dbReference type="NCBI Taxonomy" id="2080658"/>
    <lineage>
        <taxon>Bacteria</taxon>
        <taxon>Pseudomonadati</taxon>
        <taxon>Pseudomonadota</taxon>
        <taxon>Gammaproteobacteria</taxon>
        <taxon>Oceanospirillales</taxon>
        <taxon>Pelagibaculum</taxon>
    </lineage>
</organism>